<keyword evidence="3" id="KW-1185">Reference proteome</keyword>
<dbReference type="Proteomes" id="UP001219525">
    <property type="component" value="Unassembled WGS sequence"/>
</dbReference>
<feature type="region of interest" description="Disordered" evidence="1">
    <location>
        <begin position="358"/>
        <end position="384"/>
    </location>
</feature>
<feature type="compositionally biased region" description="Polar residues" evidence="1">
    <location>
        <begin position="309"/>
        <end position="318"/>
    </location>
</feature>
<protein>
    <submittedName>
        <fullName evidence="2">Uncharacterized protein</fullName>
    </submittedName>
</protein>
<reference evidence="2" key="1">
    <citation type="submission" date="2023-03" db="EMBL/GenBank/DDBJ databases">
        <title>Massive genome expansion in bonnet fungi (Mycena s.s.) driven by repeated elements and novel gene families across ecological guilds.</title>
        <authorList>
            <consortium name="Lawrence Berkeley National Laboratory"/>
            <person name="Harder C.B."/>
            <person name="Miyauchi S."/>
            <person name="Viragh M."/>
            <person name="Kuo A."/>
            <person name="Thoen E."/>
            <person name="Andreopoulos B."/>
            <person name="Lu D."/>
            <person name="Skrede I."/>
            <person name="Drula E."/>
            <person name="Henrissat B."/>
            <person name="Morin E."/>
            <person name="Kohler A."/>
            <person name="Barry K."/>
            <person name="LaButti K."/>
            <person name="Morin E."/>
            <person name="Salamov A."/>
            <person name="Lipzen A."/>
            <person name="Mereny Z."/>
            <person name="Hegedus B."/>
            <person name="Baldrian P."/>
            <person name="Stursova M."/>
            <person name="Weitz H."/>
            <person name="Taylor A."/>
            <person name="Grigoriev I.V."/>
            <person name="Nagy L.G."/>
            <person name="Martin F."/>
            <person name="Kauserud H."/>
        </authorList>
    </citation>
    <scope>NUCLEOTIDE SEQUENCE</scope>
    <source>
        <strain evidence="2">9144</strain>
    </source>
</reference>
<organism evidence="2 3">
    <name type="scientific">Mycena pura</name>
    <dbReference type="NCBI Taxonomy" id="153505"/>
    <lineage>
        <taxon>Eukaryota</taxon>
        <taxon>Fungi</taxon>
        <taxon>Dikarya</taxon>
        <taxon>Basidiomycota</taxon>
        <taxon>Agaricomycotina</taxon>
        <taxon>Agaricomycetes</taxon>
        <taxon>Agaricomycetidae</taxon>
        <taxon>Agaricales</taxon>
        <taxon>Marasmiineae</taxon>
        <taxon>Mycenaceae</taxon>
        <taxon>Mycena</taxon>
    </lineage>
</organism>
<feature type="region of interest" description="Disordered" evidence="1">
    <location>
        <begin position="301"/>
        <end position="321"/>
    </location>
</feature>
<evidence type="ECO:0000313" key="2">
    <source>
        <dbReference type="EMBL" id="KAJ7227500.1"/>
    </source>
</evidence>
<evidence type="ECO:0000313" key="3">
    <source>
        <dbReference type="Proteomes" id="UP001219525"/>
    </source>
</evidence>
<accession>A0AAD6YS41</accession>
<comment type="caution">
    <text evidence="2">The sequence shown here is derived from an EMBL/GenBank/DDBJ whole genome shotgun (WGS) entry which is preliminary data.</text>
</comment>
<feature type="region of interest" description="Disordered" evidence="1">
    <location>
        <begin position="151"/>
        <end position="208"/>
    </location>
</feature>
<proteinExistence type="predicted"/>
<feature type="compositionally biased region" description="Low complexity" evidence="1">
    <location>
        <begin position="179"/>
        <end position="201"/>
    </location>
</feature>
<name>A0AAD6YS41_9AGAR</name>
<dbReference type="AlphaFoldDB" id="A0AAD6YS41"/>
<evidence type="ECO:0000256" key="1">
    <source>
        <dbReference type="SAM" id="MobiDB-lite"/>
    </source>
</evidence>
<sequence>MVPTPCITASSRNRKSSKAFLSWVPLNQVSSPALLQHTPATTSLHGTVQLVSLCVCLFFSSSHLHSILMFSSSNSSPAPPILCPRCNKRYLNSPKRASGHFNAENEGRLFQTCPDNVFQTGKGCDGFIWLTQGLSAAEIQELSDSRLAHQLAATEPSPPSTPSFTATQRQQSQPCLDTASPPNNAPALSALSTPATPTPTSNGDFTIDVQDRAVTESYRMLSASKHKAYWFIADNTPPASFEVTVPYFPFFHPKDDLTITTVIGEQHCHTYSVLDLTHPALTLDYQPWVITRGPLRYLEPAKTRRMSDASPSPSPTKVSRSSASAFTSSAVAKTNHSASSPFLSQGVLGVLDISDTDDDVSALPSSPEPLSTPTPSPRKTKTPWPLKYTIDMDLGFRTMDKHGGVAIDAFTDAFPKSKFVSSTYYAHRKAWTHLDAEATADRVKIGRAPGGEWKPLYKSYVPTIE</sequence>
<feature type="compositionally biased region" description="Pro residues" evidence="1">
    <location>
        <begin position="366"/>
        <end position="376"/>
    </location>
</feature>
<gene>
    <name evidence="2" type="ORF">GGX14DRAFT_556049</name>
</gene>
<dbReference type="EMBL" id="JARJCW010000003">
    <property type="protein sequence ID" value="KAJ7227500.1"/>
    <property type="molecule type" value="Genomic_DNA"/>
</dbReference>